<feature type="signal peptide" evidence="1">
    <location>
        <begin position="1"/>
        <end position="23"/>
    </location>
</feature>
<keyword evidence="3" id="KW-1185">Reference proteome</keyword>
<dbReference type="SUPFAM" id="SSF52047">
    <property type="entry name" value="RNI-like"/>
    <property type="match status" value="1"/>
</dbReference>
<evidence type="ECO:0000313" key="2">
    <source>
        <dbReference type="EMBL" id="CAG8489376.1"/>
    </source>
</evidence>
<protein>
    <submittedName>
        <fullName evidence="2">21076_t:CDS:1</fullName>
    </submittedName>
</protein>
<proteinExistence type="predicted"/>
<name>A0ABM8VZY4_GIGMA</name>
<gene>
    <name evidence="2" type="ORF">GMARGA_LOCUS1644</name>
</gene>
<keyword evidence="1" id="KW-0732">Signal</keyword>
<organism evidence="2 3">
    <name type="scientific">Gigaspora margarita</name>
    <dbReference type="NCBI Taxonomy" id="4874"/>
    <lineage>
        <taxon>Eukaryota</taxon>
        <taxon>Fungi</taxon>
        <taxon>Fungi incertae sedis</taxon>
        <taxon>Mucoromycota</taxon>
        <taxon>Glomeromycotina</taxon>
        <taxon>Glomeromycetes</taxon>
        <taxon>Diversisporales</taxon>
        <taxon>Gigasporaceae</taxon>
        <taxon>Gigaspora</taxon>
    </lineage>
</organism>
<comment type="caution">
    <text evidence="2">The sequence shown here is derived from an EMBL/GenBank/DDBJ whole genome shotgun (WGS) entry which is preliminary data.</text>
</comment>
<dbReference type="Proteomes" id="UP000789901">
    <property type="component" value="Unassembled WGS sequence"/>
</dbReference>
<dbReference type="EMBL" id="CAJVQB010000444">
    <property type="protein sequence ID" value="CAG8489376.1"/>
    <property type="molecule type" value="Genomic_DNA"/>
</dbReference>
<sequence length="59" mass="6955">MVNAFYKHSILIILLIAYNEIRSEKGQAIKKSLDSNNSLKYLDIKKHFNSYNSYQLIDF</sequence>
<reference evidence="2 3" key="1">
    <citation type="submission" date="2021-06" db="EMBL/GenBank/DDBJ databases">
        <authorList>
            <person name="Kallberg Y."/>
            <person name="Tangrot J."/>
            <person name="Rosling A."/>
        </authorList>
    </citation>
    <scope>NUCLEOTIDE SEQUENCE [LARGE SCALE GENOMIC DNA]</scope>
    <source>
        <strain evidence="2 3">120-4 pot B 10/14</strain>
    </source>
</reference>
<evidence type="ECO:0000256" key="1">
    <source>
        <dbReference type="SAM" id="SignalP"/>
    </source>
</evidence>
<feature type="chain" id="PRO_5046061958" evidence="1">
    <location>
        <begin position="24"/>
        <end position="59"/>
    </location>
</feature>
<evidence type="ECO:0000313" key="3">
    <source>
        <dbReference type="Proteomes" id="UP000789901"/>
    </source>
</evidence>
<accession>A0ABM8VZY4</accession>